<organism evidence="8 9">
    <name type="scientific">Microbotryum intermedium</name>
    <dbReference type="NCBI Taxonomy" id="269621"/>
    <lineage>
        <taxon>Eukaryota</taxon>
        <taxon>Fungi</taxon>
        <taxon>Dikarya</taxon>
        <taxon>Basidiomycota</taxon>
        <taxon>Pucciniomycotina</taxon>
        <taxon>Microbotryomycetes</taxon>
        <taxon>Microbotryales</taxon>
        <taxon>Microbotryaceae</taxon>
        <taxon>Microbotryum</taxon>
    </lineage>
</organism>
<evidence type="ECO:0000256" key="5">
    <source>
        <dbReference type="RuleBase" id="RU363044"/>
    </source>
</evidence>
<evidence type="ECO:0000313" key="9">
    <source>
        <dbReference type="Proteomes" id="UP000198372"/>
    </source>
</evidence>
<protein>
    <recommendedName>
        <fullName evidence="5">ATP-dependent DNA helicase</fullName>
        <ecNumber evidence="5">5.6.2.3</ecNumber>
    </recommendedName>
</protein>
<evidence type="ECO:0000256" key="2">
    <source>
        <dbReference type="ARBA" id="ARBA00022801"/>
    </source>
</evidence>
<keyword evidence="2 5" id="KW-0378">Hydrolase</keyword>
<evidence type="ECO:0000256" key="4">
    <source>
        <dbReference type="ARBA" id="ARBA00022840"/>
    </source>
</evidence>
<dbReference type="GO" id="GO:0005524">
    <property type="term" value="F:ATP binding"/>
    <property type="evidence" value="ECO:0007669"/>
    <property type="project" value="UniProtKB-KW"/>
</dbReference>
<comment type="similarity">
    <text evidence="5">Belongs to the helicase family.</text>
</comment>
<proteinExistence type="inferred from homology"/>
<dbReference type="PANTHER" id="PTHR10492:SF57">
    <property type="entry name" value="ATP-DEPENDENT DNA HELICASE"/>
    <property type="match status" value="1"/>
</dbReference>
<keyword evidence="5" id="KW-0234">DNA repair</keyword>
<evidence type="ECO:0000313" key="8">
    <source>
        <dbReference type="EMBL" id="SCV72756.1"/>
    </source>
</evidence>
<comment type="catalytic activity">
    <reaction evidence="5">
        <text>ATP + H2O = ADP + phosphate + H(+)</text>
        <dbReference type="Rhea" id="RHEA:13065"/>
        <dbReference type="ChEBI" id="CHEBI:15377"/>
        <dbReference type="ChEBI" id="CHEBI:15378"/>
        <dbReference type="ChEBI" id="CHEBI:30616"/>
        <dbReference type="ChEBI" id="CHEBI:43474"/>
        <dbReference type="ChEBI" id="CHEBI:456216"/>
        <dbReference type="EC" id="5.6.2.3"/>
    </reaction>
</comment>
<dbReference type="InterPro" id="IPR010285">
    <property type="entry name" value="DNA_helicase_pif1-like_DEAD"/>
</dbReference>
<dbReference type="InterPro" id="IPR027417">
    <property type="entry name" value="P-loop_NTPase"/>
</dbReference>
<dbReference type="GO" id="GO:0043139">
    <property type="term" value="F:5'-3' DNA helicase activity"/>
    <property type="evidence" value="ECO:0007669"/>
    <property type="project" value="UniProtKB-EC"/>
</dbReference>
<dbReference type="SUPFAM" id="SSF52540">
    <property type="entry name" value="P-loop containing nucleoside triphosphate hydrolases"/>
    <property type="match status" value="2"/>
</dbReference>
<dbReference type="CDD" id="cd18809">
    <property type="entry name" value="SF1_C_RecD"/>
    <property type="match status" value="1"/>
</dbReference>
<dbReference type="EMBL" id="FMSP01000009">
    <property type="protein sequence ID" value="SCV72756.1"/>
    <property type="molecule type" value="Genomic_DNA"/>
</dbReference>
<feature type="domain" description="DNA helicase Pif1-like DEAD-box helicase" evidence="7">
    <location>
        <begin position="8"/>
        <end position="114"/>
    </location>
</feature>
<dbReference type="Pfam" id="PF05970">
    <property type="entry name" value="PIF1"/>
    <property type="match status" value="1"/>
</dbReference>
<keyword evidence="5" id="KW-0233">DNA recombination</keyword>
<evidence type="ECO:0000256" key="1">
    <source>
        <dbReference type="ARBA" id="ARBA00022741"/>
    </source>
</evidence>
<evidence type="ECO:0000256" key="3">
    <source>
        <dbReference type="ARBA" id="ARBA00022806"/>
    </source>
</evidence>
<accession>A0A238FNU3</accession>
<evidence type="ECO:0000259" key="7">
    <source>
        <dbReference type="Pfam" id="PF05970"/>
    </source>
</evidence>
<dbReference type="AlphaFoldDB" id="A0A238FNU3"/>
<dbReference type="EC" id="5.6.2.3" evidence="5"/>
<name>A0A238FNU3_9BASI</name>
<dbReference type="GO" id="GO:0016887">
    <property type="term" value="F:ATP hydrolysis activity"/>
    <property type="evidence" value="ECO:0007669"/>
    <property type="project" value="RHEA"/>
</dbReference>
<dbReference type="OrthoDB" id="3366231at2759"/>
<keyword evidence="5" id="KW-0227">DNA damage</keyword>
<dbReference type="InterPro" id="IPR003840">
    <property type="entry name" value="DNA_helicase_dom"/>
</dbReference>
<sequence>MLEDDPRRLFFLLAPGGTGKAFVENALLDAVRGQGLIALAVASSGVASLIHKGERTAHATFRIPLNPTDTSSCPVDKESELANLLRSASLIIWDEAPMAHRYAVEAVDRMLRDCLPVVLKGTEDQIGRATIANSPSWPSVRIFELRKNMRLLLRAQDMTAEENACGAIPDGLLLPEHERSRAGLIASVYDGLERVSTLDLDEQRGYFAQRAILAPHNVTVDSINAGLLVMVPGDVSKYRSADDTAEAADGSTTVSWVRCSRRSASTRSTSRVLEGIILTSDFFLPRMRLEADTDGSRNLGFTLRRLQFPVRSAFAMTINETQGQSLERVEVDLSTHPVFSHGQLYVALSRATSAQGCKVLLPPPQPLDDPVDVDEDGDVAMQEARPQPTAATANSVIACILARVHGST</sequence>
<feature type="domain" description="DNA replication helicase" evidence="6">
    <location>
        <begin position="308"/>
        <end position="357"/>
    </location>
</feature>
<keyword evidence="3 5" id="KW-0347">Helicase</keyword>
<dbReference type="Proteomes" id="UP000198372">
    <property type="component" value="Unassembled WGS sequence"/>
</dbReference>
<dbReference type="GO" id="GO:0006310">
    <property type="term" value="P:DNA recombination"/>
    <property type="evidence" value="ECO:0007669"/>
    <property type="project" value="UniProtKB-KW"/>
</dbReference>
<dbReference type="Gene3D" id="3.40.50.300">
    <property type="entry name" value="P-loop containing nucleotide triphosphate hydrolases"/>
    <property type="match status" value="1"/>
</dbReference>
<keyword evidence="1 5" id="KW-0547">Nucleotide-binding</keyword>
<dbReference type="STRING" id="269621.A0A238FNU3"/>
<dbReference type="Pfam" id="PF02689">
    <property type="entry name" value="Herpes_Helicase"/>
    <property type="match status" value="1"/>
</dbReference>
<gene>
    <name evidence="8" type="ORF">BQ2448_4293</name>
</gene>
<dbReference type="GO" id="GO:0000723">
    <property type="term" value="P:telomere maintenance"/>
    <property type="evidence" value="ECO:0007669"/>
    <property type="project" value="InterPro"/>
</dbReference>
<reference evidence="9" key="1">
    <citation type="submission" date="2016-09" db="EMBL/GenBank/DDBJ databases">
        <authorList>
            <person name="Jeantristanb JTB J.-T."/>
            <person name="Ricardo R."/>
        </authorList>
    </citation>
    <scope>NUCLEOTIDE SEQUENCE [LARGE SCALE GENOMIC DNA]</scope>
</reference>
<keyword evidence="9" id="KW-1185">Reference proteome</keyword>
<evidence type="ECO:0000259" key="6">
    <source>
        <dbReference type="Pfam" id="PF02689"/>
    </source>
</evidence>
<comment type="cofactor">
    <cofactor evidence="5">
        <name>Mg(2+)</name>
        <dbReference type="ChEBI" id="CHEBI:18420"/>
    </cofactor>
</comment>
<dbReference type="GO" id="GO:0006281">
    <property type="term" value="P:DNA repair"/>
    <property type="evidence" value="ECO:0007669"/>
    <property type="project" value="UniProtKB-KW"/>
</dbReference>
<dbReference type="PANTHER" id="PTHR10492">
    <property type="match status" value="1"/>
</dbReference>
<keyword evidence="4 5" id="KW-0067">ATP-binding</keyword>